<feature type="region of interest" description="Disordered" evidence="1">
    <location>
        <begin position="77"/>
        <end position="100"/>
    </location>
</feature>
<accession>A0A9D4W396</accession>
<dbReference type="Proteomes" id="UP001058974">
    <property type="component" value="Chromosome 6"/>
</dbReference>
<reference evidence="2 3" key="1">
    <citation type="journal article" date="2022" name="Nat. Genet.">
        <title>Improved pea reference genome and pan-genome highlight genomic features and evolutionary characteristics.</title>
        <authorList>
            <person name="Yang T."/>
            <person name="Liu R."/>
            <person name="Luo Y."/>
            <person name="Hu S."/>
            <person name="Wang D."/>
            <person name="Wang C."/>
            <person name="Pandey M.K."/>
            <person name="Ge S."/>
            <person name="Xu Q."/>
            <person name="Li N."/>
            <person name="Li G."/>
            <person name="Huang Y."/>
            <person name="Saxena R.K."/>
            <person name="Ji Y."/>
            <person name="Li M."/>
            <person name="Yan X."/>
            <person name="He Y."/>
            <person name="Liu Y."/>
            <person name="Wang X."/>
            <person name="Xiang C."/>
            <person name="Varshney R.K."/>
            <person name="Ding H."/>
            <person name="Gao S."/>
            <person name="Zong X."/>
        </authorList>
    </citation>
    <scope>NUCLEOTIDE SEQUENCE [LARGE SCALE GENOMIC DNA]</scope>
    <source>
        <strain evidence="2 3">cv. Zhongwan 6</strain>
    </source>
</reference>
<dbReference type="AlphaFoldDB" id="A0A9D4W396"/>
<protein>
    <submittedName>
        <fullName evidence="2">Uncharacterized protein</fullName>
    </submittedName>
</protein>
<sequence length="128" mass="14292">MLGFAKMTSGEVKFCLRPTQVDKVRLRIHHSGKLVSEPVMWYVGGEVTGVNWGWDVDFMSYIQSDAKVNVTEGNIIEGNADVSEDNDSEPEVEVDEPNVSEPEVESMSLMLVSLKLKSMSLMLKNIQL</sequence>
<comment type="caution">
    <text evidence="2">The sequence shown here is derived from an EMBL/GenBank/DDBJ whole genome shotgun (WGS) entry which is preliminary data.</text>
</comment>
<feature type="compositionally biased region" description="Acidic residues" evidence="1">
    <location>
        <begin position="82"/>
        <end position="100"/>
    </location>
</feature>
<gene>
    <name evidence="2" type="ORF">KIW84_060633</name>
</gene>
<proteinExistence type="predicted"/>
<organism evidence="2 3">
    <name type="scientific">Pisum sativum</name>
    <name type="common">Garden pea</name>
    <name type="synonym">Lathyrus oleraceus</name>
    <dbReference type="NCBI Taxonomy" id="3888"/>
    <lineage>
        <taxon>Eukaryota</taxon>
        <taxon>Viridiplantae</taxon>
        <taxon>Streptophyta</taxon>
        <taxon>Embryophyta</taxon>
        <taxon>Tracheophyta</taxon>
        <taxon>Spermatophyta</taxon>
        <taxon>Magnoliopsida</taxon>
        <taxon>eudicotyledons</taxon>
        <taxon>Gunneridae</taxon>
        <taxon>Pentapetalae</taxon>
        <taxon>rosids</taxon>
        <taxon>fabids</taxon>
        <taxon>Fabales</taxon>
        <taxon>Fabaceae</taxon>
        <taxon>Papilionoideae</taxon>
        <taxon>50 kb inversion clade</taxon>
        <taxon>NPAAA clade</taxon>
        <taxon>Hologalegina</taxon>
        <taxon>IRL clade</taxon>
        <taxon>Fabeae</taxon>
        <taxon>Lathyrus</taxon>
    </lineage>
</organism>
<dbReference type="EMBL" id="JAMSHJ010000006">
    <property type="protein sequence ID" value="KAI5393580.1"/>
    <property type="molecule type" value="Genomic_DNA"/>
</dbReference>
<keyword evidence="3" id="KW-1185">Reference proteome</keyword>
<dbReference type="Gramene" id="Psat06G0063300-T1">
    <property type="protein sequence ID" value="KAI5393580.1"/>
    <property type="gene ID" value="KIW84_060633"/>
</dbReference>
<evidence type="ECO:0000313" key="3">
    <source>
        <dbReference type="Proteomes" id="UP001058974"/>
    </source>
</evidence>
<evidence type="ECO:0000256" key="1">
    <source>
        <dbReference type="SAM" id="MobiDB-lite"/>
    </source>
</evidence>
<evidence type="ECO:0000313" key="2">
    <source>
        <dbReference type="EMBL" id="KAI5393580.1"/>
    </source>
</evidence>
<name>A0A9D4W396_PEA</name>